<dbReference type="GO" id="GO:0000287">
    <property type="term" value="F:magnesium ion binding"/>
    <property type="evidence" value="ECO:0007669"/>
    <property type="project" value="TreeGrafter"/>
</dbReference>
<keyword evidence="2" id="KW-0808">Transferase</keyword>
<feature type="domain" description="Phosphoribosyltransferase" evidence="1">
    <location>
        <begin position="18"/>
        <end position="144"/>
    </location>
</feature>
<dbReference type="OMA" id="VIFMEDI"/>
<keyword evidence="3" id="KW-1185">Reference proteome</keyword>
<sequence>MPLNFGPTLDGDIKAVLLDADRVAHRVKELGAEISRDYVDKTPLLVGVLNGAMVFMADLIRQINVPMEICSLAVSSYGKRSTSGDLSFLKDVNQDVKGKHVIFVEDIVDTGKTLKAICDLFEKRGAASISICTLLDKKARREVDGLEMRYIGFECHLAASWSWGPVRSALSPNVIPSSSAAALSPNLASKIKHPRRKHDKQKCDQSGYGIDYAERYRNLPYIAALKPSVYE</sequence>
<dbReference type="OrthoDB" id="9449045at2759"/>
<comment type="caution">
    <text evidence="2">The sequence shown here is derived from an EMBL/GenBank/DDBJ whole genome shotgun (WGS) entry which is preliminary data.</text>
</comment>
<dbReference type="CDD" id="cd06223">
    <property type="entry name" value="PRTases_typeI"/>
    <property type="match status" value="1"/>
</dbReference>
<gene>
    <name evidence="2" type="primary">hpt</name>
    <name evidence="2" type="ORF">AK812_SmicGene15925</name>
</gene>
<dbReference type="GO" id="GO:0032264">
    <property type="term" value="P:IMP salvage"/>
    <property type="evidence" value="ECO:0007669"/>
    <property type="project" value="TreeGrafter"/>
</dbReference>
<evidence type="ECO:0000313" key="3">
    <source>
        <dbReference type="Proteomes" id="UP000186817"/>
    </source>
</evidence>
<evidence type="ECO:0000259" key="1">
    <source>
        <dbReference type="Pfam" id="PF00156"/>
    </source>
</evidence>
<dbReference type="InterPro" id="IPR000836">
    <property type="entry name" value="PRTase_dom"/>
</dbReference>
<dbReference type="GO" id="GO:0006178">
    <property type="term" value="P:guanine salvage"/>
    <property type="evidence" value="ECO:0007669"/>
    <property type="project" value="TreeGrafter"/>
</dbReference>
<evidence type="ECO:0000313" key="2">
    <source>
        <dbReference type="EMBL" id="OLQ01340.1"/>
    </source>
</evidence>
<dbReference type="InterPro" id="IPR029057">
    <property type="entry name" value="PRTase-like"/>
</dbReference>
<dbReference type="GO" id="GO:0046100">
    <property type="term" value="P:hypoxanthine metabolic process"/>
    <property type="evidence" value="ECO:0007669"/>
    <property type="project" value="TreeGrafter"/>
</dbReference>
<dbReference type="InterPro" id="IPR050408">
    <property type="entry name" value="HGPRT"/>
</dbReference>
<dbReference type="Gene3D" id="3.40.50.2020">
    <property type="match status" value="2"/>
</dbReference>
<keyword evidence="2" id="KW-0328">Glycosyltransferase</keyword>
<dbReference type="GO" id="GO:0004422">
    <property type="term" value="F:hypoxanthine phosphoribosyltransferase activity"/>
    <property type="evidence" value="ECO:0007669"/>
    <property type="project" value="TreeGrafter"/>
</dbReference>
<accession>A0A1Q9E1P1</accession>
<dbReference type="PANTHER" id="PTHR43340:SF1">
    <property type="entry name" value="HYPOXANTHINE PHOSPHORIBOSYLTRANSFERASE"/>
    <property type="match status" value="1"/>
</dbReference>
<dbReference type="GO" id="GO:0005829">
    <property type="term" value="C:cytosol"/>
    <property type="evidence" value="ECO:0007669"/>
    <property type="project" value="TreeGrafter"/>
</dbReference>
<dbReference type="Proteomes" id="UP000186817">
    <property type="component" value="Unassembled WGS sequence"/>
</dbReference>
<dbReference type="AlphaFoldDB" id="A0A1Q9E1P1"/>
<dbReference type="GO" id="GO:0032263">
    <property type="term" value="P:GMP salvage"/>
    <property type="evidence" value="ECO:0007669"/>
    <property type="project" value="TreeGrafter"/>
</dbReference>
<proteinExistence type="predicted"/>
<dbReference type="EMBL" id="LSRX01000296">
    <property type="protein sequence ID" value="OLQ01340.1"/>
    <property type="molecule type" value="Genomic_DNA"/>
</dbReference>
<organism evidence="2 3">
    <name type="scientific">Symbiodinium microadriaticum</name>
    <name type="common">Dinoflagellate</name>
    <name type="synonym">Zooxanthella microadriatica</name>
    <dbReference type="NCBI Taxonomy" id="2951"/>
    <lineage>
        <taxon>Eukaryota</taxon>
        <taxon>Sar</taxon>
        <taxon>Alveolata</taxon>
        <taxon>Dinophyceae</taxon>
        <taxon>Suessiales</taxon>
        <taxon>Symbiodiniaceae</taxon>
        <taxon>Symbiodinium</taxon>
    </lineage>
</organism>
<dbReference type="PANTHER" id="PTHR43340">
    <property type="entry name" value="HYPOXANTHINE-GUANINE PHOSPHORIBOSYLTRANSFERASE"/>
    <property type="match status" value="1"/>
</dbReference>
<dbReference type="SUPFAM" id="SSF53271">
    <property type="entry name" value="PRTase-like"/>
    <property type="match status" value="2"/>
</dbReference>
<reference evidence="2 3" key="1">
    <citation type="submission" date="2016-02" db="EMBL/GenBank/DDBJ databases">
        <title>Genome analysis of coral dinoflagellate symbionts highlights evolutionary adaptations to a symbiotic lifestyle.</title>
        <authorList>
            <person name="Aranda M."/>
            <person name="Li Y."/>
            <person name="Liew Y.J."/>
            <person name="Baumgarten S."/>
            <person name="Simakov O."/>
            <person name="Wilson M."/>
            <person name="Piel J."/>
            <person name="Ashoor H."/>
            <person name="Bougouffa S."/>
            <person name="Bajic V.B."/>
            <person name="Ryu T."/>
            <person name="Ravasi T."/>
            <person name="Bayer T."/>
            <person name="Micklem G."/>
            <person name="Kim H."/>
            <person name="Bhak J."/>
            <person name="Lajeunesse T.C."/>
            <person name="Voolstra C.R."/>
        </authorList>
    </citation>
    <scope>NUCLEOTIDE SEQUENCE [LARGE SCALE GENOMIC DNA]</scope>
    <source>
        <strain evidence="2 3">CCMP2467</strain>
    </source>
</reference>
<dbReference type="Pfam" id="PF00156">
    <property type="entry name" value="Pribosyltran"/>
    <property type="match status" value="1"/>
</dbReference>
<name>A0A1Q9E1P1_SYMMI</name>
<protein>
    <submittedName>
        <fullName evidence="2">Hypoxanthine-guanine phosphoribosyltransferase</fullName>
    </submittedName>
</protein>